<sequence length="46" mass="5749">MLLVMLAHHYYGLQEMIDQQRSKHYWIMGQIQMLRRMIMSPHLYQQ</sequence>
<name>A9NLX2_PICSI</name>
<dbReference type="EMBL" id="EF082263">
    <property type="protein sequence ID" value="ABK21633.1"/>
    <property type="molecule type" value="mRNA"/>
</dbReference>
<accession>A9NLX2</accession>
<protein>
    <submittedName>
        <fullName evidence="1">Uncharacterized protein</fullName>
    </submittedName>
</protein>
<reference evidence="1" key="1">
    <citation type="journal article" date="2008" name="BMC Genomics">
        <title>A conifer genomics resource of 200,000 spruce (Picea spp.) ESTs and 6,464 high-quality, sequence-finished full-length cDNAs for Sitka spruce (Picea sitchensis).</title>
        <authorList>
            <person name="Ralph S.G."/>
            <person name="Chun H.J."/>
            <person name="Kolosova N."/>
            <person name="Cooper D."/>
            <person name="Oddy C."/>
            <person name="Ritland C.E."/>
            <person name="Kirkpatrick R."/>
            <person name="Moore R."/>
            <person name="Barber S."/>
            <person name="Holt R.A."/>
            <person name="Jones S.J."/>
            <person name="Marra M.A."/>
            <person name="Douglas C.J."/>
            <person name="Ritland K."/>
            <person name="Bohlmann J."/>
        </authorList>
    </citation>
    <scope>NUCLEOTIDE SEQUENCE</scope>
    <source>
        <tissue evidence="1">Green portion of the leader tissue</tissue>
    </source>
</reference>
<organism evidence="1">
    <name type="scientific">Picea sitchensis</name>
    <name type="common">Sitka spruce</name>
    <name type="synonym">Pinus sitchensis</name>
    <dbReference type="NCBI Taxonomy" id="3332"/>
    <lineage>
        <taxon>Eukaryota</taxon>
        <taxon>Viridiplantae</taxon>
        <taxon>Streptophyta</taxon>
        <taxon>Embryophyta</taxon>
        <taxon>Tracheophyta</taxon>
        <taxon>Spermatophyta</taxon>
        <taxon>Pinopsida</taxon>
        <taxon>Pinidae</taxon>
        <taxon>Conifers I</taxon>
        <taxon>Pinales</taxon>
        <taxon>Pinaceae</taxon>
        <taxon>Picea</taxon>
    </lineage>
</organism>
<evidence type="ECO:0000313" key="1">
    <source>
        <dbReference type="EMBL" id="ABK21633.1"/>
    </source>
</evidence>
<dbReference type="AlphaFoldDB" id="A9NLX2"/>
<proteinExistence type="evidence at transcript level"/>